<proteinExistence type="predicted"/>
<accession>A0AAV6ZBC7</accession>
<evidence type="ECO:0000313" key="1">
    <source>
        <dbReference type="EMBL" id="KAG8546709.1"/>
    </source>
</evidence>
<comment type="caution">
    <text evidence="1">The sequence shown here is derived from an EMBL/GenBank/DDBJ whole genome shotgun (WGS) entry which is preliminary data.</text>
</comment>
<reference evidence="1" key="1">
    <citation type="thesis" date="2020" institute="ProQuest LLC" country="789 East Eisenhower Parkway, Ann Arbor, MI, USA">
        <title>Comparative Genomics and Chromosome Evolution.</title>
        <authorList>
            <person name="Mudd A.B."/>
        </authorList>
    </citation>
    <scope>NUCLEOTIDE SEQUENCE</scope>
    <source>
        <strain evidence="1">237g6f4</strain>
        <tissue evidence="1">Blood</tissue>
    </source>
</reference>
<sequence length="98" mass="11363">MKTCCRYCLSCYNTIYLTLKIMSVYKVCHVMTWEILPSQQVHAIVTQIYLSDPFFERGGGDGHLTNGHRVPWEWTQSLTSIDPMDLPSHDFFVNVMIC</sequence>
<name>A0AAV6ZBC7_ENGPU</name>
<dbReference type="EMBL" id="WNYA01000964">
    <property type="protein sequence ID" value="KAG8546709.1"/>
    <property type="molecule type" value="Genomic_DNA"/>
</dbReference>
<evidence type="ECO:0000313" key="2">
    <source>
        <dbReference type="Proteomes" id="UP000824782"/>
    </source>
</evidence>
<gene>
    <name evidence="1" type="ORF">GDO81_029952</name>
</gene>
<organism evidence="1 2">
    <name type="scientific">Engystomops pustulosus</name>
    <name type="common">Tungara frog</name>
    <name type="synonym">Physalaemus pustulosus</name>
    <dbReference type="NCBI Taxonomy" id="76066"/>
    <lineage>
        <taxon>Eukaryota</taxon>
        <taxon>Metazoa</taxon>
        <taxon>Chordata</taxon>
        <taxon>Craniata</taxon>
        <taxon>Vertebrata</taxon>
        <taxon>Euteleostomi</taxon>
        <taxon>Amphibia</taxon>
        <taxon>Batrachia</taxon>
        <taxon>Anura</taxon>
        <taxon>Neobatrachia</taxon>
        <taxon>Hyloidea</taxon>
        <taxon>Leptodactylidae</taxon>
        <taxon>Leiuperinae</taxon>
        <taxon>Engystomops</taxon>
    </lineage>
</organism>
<dbReference type="AlphaFoldDB" id="A0AAV6ZBC7"/>
<dbReference type="Proteomes" id="UP000824782">
    <property type="component" value="Unassembled WGS sequence"/>
</dbReference>
<protein>
    <submittedName>
        <fullName evidence="1">Uncharacterized protein</fullName>
    </submittedName>
</protein>
<keyword evidence="2" id="KW-1185">Reference proteome</keyword>